<dbReference type="GeneID" id="63842060"/>
<feature type="region of interest" description="Disordered" evidence="1">
    <location>
        <begin position="113"/>
        <end position="166"/>
    </location>
</feature>
<dbReference type="RefSeq" id="XP_040771253.1">
    <property type="nucleotide sequence ID" value="XM_040924931.1"/>
</dbReference>
<reference evidence="2" key="1">
    <citation type="journal article" date="2020" name="Phytopathology">
        <title>Genome sequence of the chestnut blight fungus Cryphonectria parasitica EP155: A fundamental resource for an archetypical invasive plant pathogen.</title>
        <authorList>
            <person name="Crouch J.A."/>
            <person name="Dawe A."/>
            <person name="Aerts A."/>
            <person name="Barry K."/>
            <person name="Churchill A.C.L."/>
            <person name="Grimwood J."/>
            <person name="Hillman B."/>
            <person name="Milgroom M.G."/>
            <person name="Pangilinan J."/>
            <person name="Smith M."/>
            <person name="Salamov A."/>
            <person name="Schmutz J."/>
            <person name="Yadav J."/>
            <person name="Grigoriev I.V."/>
            <person name="Nuss D."/>
        </authorList>
    </citation>
    <scope>NUCLEOTIDE SEQUENCE</scope>
    <source>
        <strain evidence="2">EP155</strain>
    </source>
</reference>
<feature type="compositionally biased region" description="Basic and acidic residues" evidence="1">
    <location>
        <begin position="312"/>
        <end position="321"/>
    </location>
</feature>
<comment type="caution">
    <text evidence="2">The sequence shown here is derived from an EMBL/GenBank/DDBJ whole genome shotgun (WGS) entry which is preliminary data.</text>
</comment>
<feature type="region of interest" description="Disordered" evidence="1">
    <location>
        <begin position="1"/>
        <end position="36"/>
    </location>
</feature>
<evidence type="ECO:0000313" key="3">
    <source>
        <dbReference type="Proteomes" id="UP000803844"/>
    </source>
</evidence>
<evidence type="ECO:0000256" key="1">
    <source>
        <dbReference type="SAM" id="MobiDB-lite"/>
    </source>
</evidence>
<dbReference type="AlphaFoldDB" id="A0A9P4XSQ6"/>
<sequence>MFAARDQENLVSHNQGTLRGLQPKTPGARYPKTPLKIPLNDENTARGLGGKSVLEAKAKTDRSQWVTPAVNMTTHTIYSEPRTGRAVLGNKTTNAKAAISKTINGKTPAVREIEKSQVRPTTAARPKSHAPKSESSKLQILLDNSDPLSDEVDTNPPPPPEQPYVSDVFPAGVLTFDAIRPENRLKGYYDYYHNRRDENGRTRVDREMKAAQEKRFREADARIRKDLADATWDLALDSPRKIRKPLLARPTASATAKVPSYMQPTKARQPAVNPALTFYPRAIPSSSASAGVAASRNTLGYTKGRSVSAALHARDKSEAPARRPLARSNTTTSIASVASNASDATITPASHARSEQAAKPEFVVVMRGCLARTMIPLKCLVTVRMIFVCN</sequence>
<feature type="compositionally biased region" description="Polar residues" evidence="1">
    <location>
        <begin position="327"/>
        <end position="336"/>
    </location>
</feature>
<protein>
    <submittedName>
        <fullName evidence="2">Uncharacterized protein</fullName>
    </submittedName>
</protein>
<evidence type="ECO:0000313" key="2">
    <source>
        <dbReference type="EMBL" id="KAF3760274.1"/>
    </source>
</evidence>
<dbReference type="OrthoDB" id="5327145at2759"/>
<dbReference type="Proteomes" id="UP000803844">
    <property type="component" value="Unassembled WGS sequence"/>
</dbReference>
<dbReference type="EMBL" id="MU032353">
    <property type="protein sequence ID" value="KAF3760274.1"/>
    <property type="molecule type" value="Genomic_DNA"/>
</dbReference>
<name>A0A9P4XSQ6_CRYP1</name>
<accession>A0A9P4XSQ6</accession>
<feature type="region of interest" description="Disordered" evidence="1">
    <location>
        <begin position="310"/>
        <end position="336"/>
    </location>
</feature>
<keyword evidence="3" id="KW-1185">Reference proteome</keyword>
<organism evidence="2 3">
    <name type="scientific">Cryphonectria parasitica (strain ATCC 38755 / EP155)</name>
    <dbReference type="NCBI Taxonomy" id="660469"/>
    <lineage>
        <taxon>Eukaryota</taxon>
        <taxon>Fungi</taxon>
        <taxon>Dikarya</taxon>
        <taxon>Ascomycota</taxon>
        <taxon>Pezizomycotina</taxon>
        <taxon>Sordariomycetes</taxon>
        <taxon>Sordariomycetidae</taxon>
        <taxon>Diaporthales</taxon>
        <taxon>Cryphonectriaceae</taxon>
        <taxon>Cryphonectria-Endothia species complex</taxon>
        <taxon>Cryphonectria</taxon>
    </lineage>
</organism>
<gene>
    <name evidence="2" type="ORF">M406DRAFT_65435</name>
</gene>
<proteinExistence type="predicted"/>